<accession>A0ABQ0TWL8</accession>
<dbReference type="EMBL" id="BJON01000020">
    <property type="protein sequence ID" value="GED71358.1"/>
    <property type="molecule type" value="Genomic_DNA"/>
</dbReference>
<comment type="caution">
    <text evidence="1">The sequence shown here is derived from an EMBL/GenBank/DDBJ whole genome shotgun (WGS) entry which is preliminary data.</text>
</comment>
<keyword evidence="2" id="KW-1185">Reference proteome</keyword>
<proteinExistence type="predicted"/>
<gene>
    <name evidence="1" type="ORF">BRE01_50600</name>
</gene>
<protein>
    <submittedName>
        <fullName evidence="1">Uncharacterized protein</fullName>
    </submittedName>
</protein>
<dbReference type="Proteomes" id="UP000319578">
    <property type="component" value="Unassembled WGS sequence"/>
</dbReference>
<sequence>MAEHYRFFDSTADDERVYTADEFAEYFRRVLTDGIFNGGTNLKVETSGTDIRTYIQPGYAWVQGYMYKIDTEPLYLQHEYPDPNLDRIDRVVIRLDKRLEHRYVRAFILKGTPATSPVPPLLTRDENVFELSLAQVRIIKGKSYIEGSQITDERLNNSVCGLVNSLIQADTTTIFNQFQHWYNSRTTAYQKEWGDWFATAVTRFEQEWQEWLSNLGAKTPVISVNGKSGSVTLSAADVGATPASHAGSGGNAHPLATTTTAGFMSGPDKKRLDEHIGAGGTAHAVATTTIAGFMSGPDKKRLDEHIGAGGTAHNLATTTTAGFMDPVDKDELQALRKYRSGMDSATDVYTTVEYKRKDGTLLMRSVLSSKVGNNYTVDTRTFYGLNGTTVRRTEIYDITYDTNGNPVNEVLR</sequence>
<dbReference type="RefSeq" id="WP_141261074.1">
    <property type="nucleotide sequence ID" value="NZ_BJON01000020.1"/>
</dbReference>
<name>A0ABQ0TWL8_9BACL</name>
<organism evidence="1 2">
    <name type="scientific">Brevibacillus reuszeri</name>
    <dbReference type="NCBI Taxonomy" id="54915"/>
    <lineage>
        <taxon>Bacteria</taxon>
        <taxon>Bacillati</taxon>
        <taxon>Bacillota</taxon>
        <taxon>Bacilli</taxon>
        <taxon>Bacillales</taxon>
        <taxon>Paenibacillaceae</taxon>
        <taxon>Brevibacillus</taxon>
    </lineage>
</organism>
<evidence type="ECO:0000313" key="1">
    <source>
        <dbReference type="EMBL" id="GED71358.1"/>
    </source>
</evidence>
<reference evidence="1 2" key="1">
    <citation type="submission" date="2019-06" db="EMBL/GenBank/DDBJ databases">
        <title>Whole genome shotgun sequence of Brevibacillus reuszeri NBRC 15719.</title>
        <authorList>
            <person name="Hosoyama A."/>
            <person name="Uohara A."/>
            <person name="Ohji S."/>
            <person name="Ichikawa N."/>
        </authorList>
    </citation>
    <scope>NUCLEOTIDE SEQUENCE [LARGE SCALE GENOMIC DNA]</scope>
    <source>
        <strain evidence="1 2">NBRC 15719</strain>
    </source>
</reference>
<evidence type="ECO:0000313" key="2">
    <source>
        <dbReference type="Proteomes" id="UP000319578"/>
    </source>
</evidence>